<evidence type="ECO:0000256" key="1">
    <source>
        <dbReference type="SAM" id="MobiDB-lite"/>
    </source>
</evidence>
<gene>
    <name evidence="2" type="ORF">BYL167_LOCUS58532</name>
</gene>
<comment type="caution">
    <text evidence="2">The sequence shown here is derived from an EMBL/GenBank/DDBJ whole genome shotgun (WGS) entry which is preliminary data.</text>
</comment>
<reference evidence="2" key="1">
    <citation type="submission" date="2021-02" db="EMBL/GenBank/DDBJ databases">
        <authorList>
            <person name="Nowell W R."/>
        </authorList>
    </citation>
    <scope>NUCLEOTIDE SEQUENCE</scope>
</reference>
<organism evidence="2 3">
    <name type="scientific">Rotaria magnacalcarata</name>
    <dbReference type="NCBI Taxonomy" id="392030"/>
    <lineage>
        <taxon>Eukaryota</taxon>
        <taxon>Metazoa</taxon>
        <taxon>Spiralia</taxon>
        <taxon>Gnathifera</taxon>
        <taxon>Rotifera</taxon>
        <taxon>Eurotatoria</taxon>
        <taxon>Bdelloidea</taxon>
        <taxon>Philodinida</taxon>
        <taxon>Philodinidae</taxon>
        <taxon>Rotaria</taxon>
    </lineage>
</organism>
<dbReference type="Proteomes" id="UP000681967">
    <property type="component" value="Unassembled WGS sequence"/>
</dbReference>
<evidence type="ECO:0000313" key="3">
    <source>
        <dbReference type="Proteomes" id="UP000681967"/>
    </source>
</evidence>
<dbReference type="AlphaFoldDB" id="A0A8S3E6K9"/>
<name>A0A8S3E6K9_9BILA</name>
<evidence type="ECO:0000313" key="2">
    <source>
        <dbReference type="EMBL" id="CAF5054779.1"/>
    </source>
</evidence>
<sequence length="34" mass="3630">MGAASCKNSKSYPESPQKEDKKNITIGVFGLDDA</sequence>
<dbReference type="EMBL" id="CAJOBH010226929">
    <property type="protein sequence ID" value="CAF5054779.1"/>
    <property type="molecule type" value="Genomic_DNA"/>
</dbReference>
<feature type="region of interest" description="Disordered" evidence="1">
    <location>
        <begin position="1"/>
        <end position="34"/>
    </location>
</feature>
<accession>A0A8S3E6K9</accession>
<protein>
    <submittedName>
        <fullName evidence="2">Uncharacterized protein</fullName>
    </submittedName>
</protein>
<feature type="compositionally biased region" description="Polar residues" evidence="1">
    <location>
        <begin position="1"/>
        <end position="14"/>
    </location>
</feature>
<proteinExistence type="predicted"/>
<feature type="non-terminal residue" evidence="2">
    <location>
        <position position="1"/>
    </location>
</feature>